<keyword evidence="1" id="KW-0812">Transmembrane</keyword>
<feature type="transmembrane region" description="Helical" evidence="1">
    <location>
        <begin position="25"/>
        <end position="44"/>
    </location>
</feature>
<protein>
    <submittedName>
        <fullName evidence="2">Uncharacterized protein</fullName>
    </submittedName>
</protein>
<keyword evidence="1" id="KW-0472">Membrane</keyword>
<sequence>MSPINKQTKKTVMALLSKNHLKNQLMLNSFSFGSILLSFSFIFLL</sequence>
<name>A0A139N8T7_STRGN</name>
<reference evidence="2 3" key="1">
    <citation type="submission" date="2016-01" db="EMBL/GenBank/DDBJ databases">
        <title>Highly variable Streptococcus oralis are common among viridans streptococci isolated from primates.</title>
        <authorList>
            <person name="Denapaite D."/>
            <person name="Rieger M."/>
            <person name="Koendgen S."/>
            <person name="Brueckner R."/>
            <person name="Ochigava I."/>
            <person name="Kappeler P."/>
            <person name="Maetz-Rensing K."/>
            <person name="Leendertz F."/>
            <person name="Hakenbeck R."/>
        </authorList>
    </citation>
    <scope>NUCLEOTIDE SEQUENCE [LARGE SCALE GENOMIC DNA]</scope>
    <source>
        <strain evidence="2 3">DD07</strain>
    </source>
</reference>
<comment type="caution">
    <text evidence="2">The sequence shown here is derived from an EMBL/GenBank/DDBJ whole genome shotgun (WGS) entry which is preliminary data.</text>
</comment>
<organism evidence="2 3">
    <name type="scientific">Streptococcus gordonii</name>
    <dbReference type="NCBI Taxonomy" id="1302"/>
    <lineage>
        <taxon>Bacteria</taxon>
        <taxon>Bacillati</taxon>
        <taxon>Bacillota</taxon>
        <taxon>Bacilli</taxon>
        <taxon>Lactobacillales</taxon>
        <taxon>Streptococcaceae</taxon>
        <taxon>Streptococcus</taxon>
    </lineage>
</organism>
<proteinExistence type="predicted"/>
<evidence type="ECO:0000256" key="1">
    <source>
        <dbReference type="SAM" id="Phobius"/>
    </source>
</evidence>
<dbReference type="EMBL" id="LQRC01000121">
    <property type="protein sequence ID" value="KXT72174.1"/>
    <property type="molecule type" value="Genomic_DNA"/>
</dbReference>
<dbReference type="AlphaFoldDB" id="A0A139N8T7"/>
<evidence type="ECO:0000313" key="3">
    <source>
        <dbReference type="Proteomes" id="UP000070096"/>
    </source>
</evidence>
<keyword evidence="1" id="KW-1133">Transmembrane helix</keyword>
<gene>
    <name evidence="2" type="ORF">SGODD07_00804</name>
</gene>
<dbReference type="Proteomes" id="UP000070096">
    <property type="component" value="Unassembled WGS sequence"/>
</dbReference>
<evidence type="ECO:0000313" key="2">
    <source>
        <dbReference type="EMBL" id="KXT72174.1"/>
    </source>
</evidence>
<accession>A0A139N8T7</accession>